<keyword evidence="2" id="KW-0217">Developmental protein</keyword>
<dbReference type="Pfam" id="PF23278">
    <property type="entry name" value="Piwi_N"/>
    <property type="match status" value="1"/>
</dbReference>
<feature type="compositionally biased region" description="Pro residues" evidence="8">
    <location>
        <begin position="127"/>
        <end position="140"/>
    </location>
</feature>
<feature type="domain" description="PAZ" evidence="9">
    <location>
        <begin position="357"/>
        <end position="484"/>
    </location>
</feature>
<evidence type="ECO:0000256" key="6">
    <source>
        <dbReference type="ARBA" id="ARBA00023158"/>
    </source>
</evidence>
<dbReference type="Gene3D" id="3.40.50.2300">
    <property type="match status" value="1"/>
</dbReference>
<feature type="domain" description="Piwi" evidence="10">
    <location>
        <begin position="637"/>
        <end position="933"/>
    </location>
</feature>
<evidence type="ECO:0000256" key="7">
    <source>
        <dbReference type="ARBA" id="ARBA00038291"/>
    </source>
</evidence>
<evidence type="ECO:0000256" key="8">
    <source>
        <dbReference type="SAM" id="MobiDB-lite"/>
    </source>
</evidence>
<evidence type="ECO:0000259" key="10">
    <source>
        <dbReference type="PROSITE" id="PS50822"/>
    </source>
</evidence>
<dbReference type="FunFam" id="2.170.260.10:FF:000003">
    <property type="entry name" value="Piwi-like RNA-mediated gene silencing 2"/>
    <property type="match status" value="1"/>
</dbReference>
<dbReference type="GO" id="GO:0031047">
    <property type="term" value="P:regulatory ncRNA-mediated gene silencing"/>
    <property type="evidence" value="ECO:0007669"/>
    <property type="project" value="UniProtKB-KW"/>
</dbReference>
<dbReference type="InterPro" id="IPR036085">
    <property type="entry name" value="PAZ_dom_sf"/>
</dbReference>
<dbReference type="InterPro" id="IPR003100">
    <property type="entry name" value="PAZ_dom"/>
</dbReference>
<dbReference type="Pfam" id="PF02171">
    <property type="entry name" value="Piwi"/>
    <property type="match status" value="1"/>
</dbReference>
<dbReference type="Pfam" id="PF08699">
    <property type="entry name" value="ArgoL1"/>
    <property type="match status" value="1"/>
</dbReference>
<dbReference type="InterPro" id="IPR014811">
    <property type="entry name" value="ArgoL1"/>
</dbReference>
<keyword evidence="6" id="KW-0943">RNA-mediated gene silencing</keyword>
<dbReference type="Gene3D" id="3.30.420.10">
    <property type="entry name" value="Ribonuclease H-like superfamily/Ribonuclease H"/>
    <property type="match status" value="1"/>
</dbReference>
<comment type="caution">
    <text evidence="11">The sequence shown here is derived from an EMBL/GenBank/DDBJ whole genome shotgun (WGS) entry which is preliminary data.</text>
</comment>
<protein>
    <submittedName>
        <fullName evidence="11">Uncharacterized protein</fullName>
    </submittedName>
</protein>
<dbReference type="PROSITE" id="PS50821">
    <property type="entry name" value="PAZ"/>
    <property type="match status" value="1"/>
</dbReference>
<evidence type="ECO:0000256" key="3">
    <source>
        <dbReference type="ARBA" id="ARBA00022490"/>
    </source>
</evidence>
<dbReference type="InterPro" id="IPR003165">
    <property type="entry name" value="Piwi"/>
</dbReference>
<dbReference type="PROSITE" id="PS50822">
    <property type="entry name" value="PIWI"/>
    <property type="match status" value="1"/>
</dbReference>
<evidence type="ECO:0000256" key="4">
    <source>
        <dbReference type="ARBA" id="ARBA00022782"/>
    </source>
</evidence>
<dbReference type="CDD" id="cd02845">
    <property type="entry name" value="PAZ_piwi_like"/>
    <property type="match status" value="1"/>
</dbReference>
<proteinExistence type="inferred from homology"/>
<dbReference type="EMBL" id="JAODUO010000085">
    <property type="protein sequence ID" value="KAK2190239.1"/>
    <property type="molecule type" value="Genomic_DNA"/>
</dbReference>
<accession>A0AAD9UI11</accession>
<evidence type="ECO:0000256" key="5">
    <source>
        <dbReference type="ARBA" id="ARBA00022884"/>
    </source>
</evidence>
<organism evidence="11 12">
    <name type="scientific">Ridgeia piscesae</name>
    <name type="common">Tubeworm</name>
    <dbReference type="NCBI Taxonomy" id="27915"/>
    <lineage>
        <taxon>Eukaryota</taxon>
        <taxon>Metazoa</taxon>
        <taxon>Spiralia</taxon>
        <taxon>Lophotrochozoa</taxon>
        <taxon>Annelida</taxon>
        <taxon>Polychaeta</taxon>
        <taxon>Sedentaria</taxon>
        <taxon>Canalipalpata</taxon>
        <taxon>Sabellida</taxon>
        <taxon>Siboglinidae</taxon>
        <taxon>Ridgeia</taxon>
    </lineage>
</organism>
<reference evidence="11" key="1">
    <citation type="journal article" date="2023" name="Mol. Biol. Evol.">
        <title>Third-Generation Sequencing Reveals the Adaptive Role of the Epigenome in Three Deep-Sea Polychaetes.</title>
        <authorList>
            <person name="Perez M."/>
            <person name="Aroh O."/>
            <person name="Sun Y."/>
            <person name="Lan Y."/>
            <person name="Juniper S.K."/>
            <person name="Young C.R."/>
            <person name="Angers B."/>
            <person name="Qian P.Y."/>
        </authorList>
    </citation>
    <scope>NUCLEOTIDE SEQUENCE</scope>
    <source>
        <strain evidence="11">R07B-5</strain>
    </source>
</reference>
<dbReference type="Gene3D" id="2.170.260.10">
    <property type="entry name" value="paz domain"/>
    <property type="match status" value="1"/>
</dbReference>
<feature type="compositionally biased region" description="Low complexity" evidence="8">
    <location>
        <begin position="141"/>
        <end position="152"/>
    </location>
</feature>
<evidence type="ECO:0000313" key="12">
    <source>
        <dbReference type="Proteomes" id="UP001209878"/>
    </source>
</evidence>
<dbReference type="SMART" id="SM00950">
    <property type="entry name" value="Piwi"/>
    <property type="match status" value="1"/>
</dbReference>
<dbReference type="PANTHER" id="PTHR22891">
    <property type="entry name" value="EUKARYOTIC TRANSLATION INITIATION FACTOR 2C"/>
    <property type="match status" value="1"/>
</dbReference>
<keyword evidence="12" id="KW-1185">Reference proteome</keyword>
<keyword evidence="5" id="KW-0694">RNA-binding</keyword>
<dbReference type="SUPFAM" id="SSF101690">
    <property type="entry name" value="PAZ domain"/>
    <property type="match status" value="1"/>
</dbReference>
<keyword evidence="4" id="KW-0221">Differentiation</keyword>
<comment type="similarity">
    <text evidence="7">Belongs to the argonaute family. Piwi subfamily.</text>
</comment>
<sequence>MASGGYGRGGRGAALLQALNAPVRKPGEQSPPQNTAAPSVQPVPKPMGRGAFLQQVLAQQQTSPAPTPAVPVGRGMTSQTVAEVPVARPQQSPQVAPAAGVPAATTPRPVGRGLAALQALASQSSSVPPPTTSLPQPPVAAPAVTTSPVAPSMTSGQHADAAGEERKSGLEMMLSRMKLDEGAIVRKGTHGRPMPVVANYIPVRCKNEGVFQYAVSFSPQVDSRNMTFKLLYQHTDVIGETKAFDGAILFLSKKLPNETVLHSTRPTDGEDITIRVKLVKVLPHASCAQLYNVVFRRIMGMLKMCQVGRHFYDPHRPESVPQHSLEVWPGYITAIQEYEGGLMLLTDVSHRVLRTETVLDVMQDLIQKYRHTFQDEVMKRLIGCTVLTRYNNRTYRIDDIAWDQSPMSTFEMSNGEEKSFSEYYNVGGSSLKQNLIFVEAPIIRTSAISKKPLLIHRPRKKDRIPGRKQLDVVCLIPELAYMTGLSDEMRSDFRVMKRQYALRKFCENINSHPNACAELEKWGLQLDIDTLRLEGRLLPTEKIKFRGRNTVDAGREADWSRAQTRSEVISAVDLNCWMVVFTKRDASKAQDFIQTMNQVCPQMGIQVRGPRVFELQNDRTETYVRTIRDNINAQVQLVVTIFPTSRDDRYNAIKKLCCVECPVPSQVINAITISKKPKLRSVVQKVALQINCKLGGELWSVEIPSDNLMVCGIDVFHDVAKERRSIGGFVASLNKSCTRWYSRVSYQMPGQELIDCLKVCFTAALRKYHEVNHRLPDRIIVYRDGVGDGQLPVVAGYEVKQLSECFALFGETYEPRLAVIVVQKRINTRIFARVGHGRDENLDNPPPGTIVDHTVTRKEWYDFFLVSQHVRQGTVSPTHYIVVHDDSDWKVDNMQRLTYKMTHLYYNWPGTVRVPAPCQYAHKLAYLVGQSIRKDPSLDLADRLFFL</sequence>
<dbReference type="CDD" id="cd04658">
    <property type="entry name" value="Piwi_piwi-like_Euk"/>
    <property type="match status" value="1"/>
</dbReference>
<dbReference type="GO" id="GO:0030154">
    <property type="term" value="P:cell differentiation"/>
    <property type="evidence" value="ECO:0007669"/>
    <property type="project" value="UniProtKB-KW"/>
</dbReference>
<dbReference type="InterPro" id="IPR036397">
    <property type="entry name" value="RNaseH_sf"/>
</dbReference>
<dbReference type="SUPFAM" id="SSF53098">
    <property type="entry name" value="Ribonuclease H-like"/>
    <property type="match status" value="1"/>
</dbReference>
<dbReference type="GO" id="GO:0005737">
    <property type="term" value="C:cytoplasm"/>
    <property type="evidence" value="ECO:0007669"/>
    <property type="project" value="UniProtKB-SubCell"/>
</dbReference>
<feature type="region of interest" description="Disordered" evidence="8">
    <location>
        <begin position="121"/>
        <end position="167"/>
    </location>
</feature>
<dbReference type="FunFam" id="3.30.420.10:FF:000014">
    <property type="entry name" value="Piwi-like RNA-mediated gene silencing 1"/>
    <property type="match status" value="1"/>
</dbReference>
<comment type="subcellular location">
    <subcellularLocation>
        <location evidence="1">Cytoplasm</location>
    </subcellularLocation>
</comment>
<feature type="region of interest" description="Disordered" evidence="8">
    <location>
        <begin position="1"/>
        <end position="50"/>
    </location>
</feature>
<evidence type="ECO:0000259" key="9">
    <source>
        <dbReference type="PROSITE" id="PS50821"/>
    </source>
</evidence>
<evidence type="ECO:0000313" key="11">
    <source>
        <dbReference type="EMBL" id="KAK2190239.1"/>
    </source>
</evidence>
<dbReference type="GO" id="GO:0003723">
    <property type="term" value="F:RNA binding"/>
    <property type="evidence" value="ECO:0007669"/>
    <property type="project" value="UniProtKB-KW"/>
</dbReference>
<dbReference type="Proteomes" id="UP001209878">
    <property type="component" value="Unassembled WGS sequence"/>
</dbReference>
<dbReference type="AlphaFoldDB" id="A0AAD9UI11"/>
<dbReference type="Pfam" id="PF02170">
    <property type="entry name" value="PAZ"/>
    <property type="match status" value="1"/>
</dbReference>
<evidence type="ECO:0000256" key="2">
    <source>
        <dbReference type="ARBA" id="ARBA00022473"/>
    </source>
</evidence>
<name>A0AAD9UI11_RIDPI</name>
<dbReference type="InterPro" id="IPR012337">
    <property type="entry name" value="RNaseH-like_sf"/>
</dbReference>
<feature type="compositionally biased region" description="Gly residues" evidence="8">
    <location>
        <begin position="1"/>
        <end position="12"/>
    </location>
</feature>
<gene>
    <name evidence="11" type="ORF">NP493_85g02034</name>
</gene>
<evidence type="ECO:0000256" key="1">
    <source>
        <dbReference type="ARBA" id="ARBA00004496"/>
    </source>
</evidence>
<keyword evidence="3" id="KW-0963">Cytoplasm</keyword>
<dbReference type="SMART" id="SM00949">
    <property type="entry name" value="PAZ"/>
    <property type="match status" value="1"/>
</dbReference>